<dbReference type="EMBL" id="JBGNYA010000001">
    <property type="protein sequence ID" value="MFA1609916.1"/>
    <property type="molecule type" value="Genomic_DNA"/>
</dbReference>
<keyword evidence="1" id="KW-0812">Transmembrane</keyword>
<name>A0ABD5MF05_9EURY</name>
<evidence type="ECO:0000256" key="1">
    <source>
        <dbReference type="SAM" id="Phobius"/>
    </source>
</evidence>
<keyword evidence="1" id="KW-1133">Transmembrane helix</keyword>
<accession>A0ABD5MF05</accession>
<reference evidence="2 3" key="1">
    <citation type="submission" date="2024-08" db="EMBL/GenBank/DDBJ databases">
        <title>Halobellus sp. MBLA0158 whole genome sequence.</title>
        <authorList>
            <person name="Hwang C.Y."/>
            <person name="Cho E.-S."/>
            <person name="Seo M.-J."/>
        </authorList>
    </citation>
    <scope>NUCLEOTIDE SEQUENCE [LARGE SCALE GENOMIC DNA]</scope>
    <source>
        <strain evidence="2 3">MBLA0158</strain>
    </source>
</reference>
<gene>
    <name evidence="2" type="ORF">OS889_02705</name>
</gene>
<organism evidence="2 3">
    <name type="scientific">Halobellus rubicundus</name>
    <dbReference type="NCBI Taxonomy" id="2996466"/>
    <lineage>
        <taxon>Archaea</taxon>
        <taxon>Methanobacteriati</taxon>
        <taxon>Methanobacteriota</taxon>
        <taxon>Stenosarchaea group</taxon>
        <taxon>Halobacteria</taxon>
        <taxon>Halobacteriales</taxon>
        <taxon>Haloferacaceae</taxon>
        <taxon>Halobellus</taxon>
    </lineage>
</organism>
<dbReference type="AlphaFoldDB" id="A0ABD5MF05"/>
<feature type="transmembrane region" description="Helical" evidence="1">
    <location>
        <begin position="12"/>
        <end position="33"/>
    </location>
</feature>
<keyword evidence="3" id="KW-1185">Reference proteome</keyword>
<proteinExistence type="predicted"/>
<feature type="transmembrane region" description="Helical" evidence="1">
    <location>
        <begin position="39"/>
        <end position="58"/>
    </location>
</feature>
<protein>
    <submittedName>
        <fullName evidence="2">Uncharacterized protein</fullName>
    </submittedName>
</protein>
<evidence type="ECO:0000313" key="3">
    <source>
        <dbReference type="Proteomes" id="UP001570511"/>
    </source>
</evidence>
<comment type="caution">
    <text evidence="2">The sequence shown here is derived from an EMBL/GenBank/DDBJ whole genome shotgun (WGS) entry which is preliminary data.</text>
</comment>
<dbReference type="Proteomes" id="UP001570511">
    <property type="component" value="Unassembled WGS sequence"/>
</dbReference>
<keyword evidence="1" id="KW-0472">Membrane</keyword>
<sequence length="81" mass="8823">MSDKKSSHAETSVSAGVLLVGFGVGTWLLHYAVGVFTSWGWAAAIGSVWVILGTLLLFSDVRVYQFDRSPTEQLLIDGDEY</sequence>
<dbReference type="RefSeq" id="WP_372387047.1">
    <property type="nucleotide sequence ID" value="NZ_JBGNYA010000001.1"/>
</dbReference>
<evidence type="ECO:0000313" key="2">
    <source>
        <dbReference type="EMBL" id="MFA1609916.1"/>
    </source>
</evidence>